<reference evidence="2 3" key="1">
    <citation type="submission" date="2012-04" db="EMBL/GenBank/DDBJ databases">
        <authorList>
            <person name="Genoscope - CEA"/>
        </authorList>
    </citation>
    <scope>NUCLEOTIDE SEQUENCE [LARGE SCALE GENOMIC DNA]</scope>
    <source>
        <strain evidence="2 3">9432</strain>
    </source>
</reference>
<dbReference type="EMBL" id="CAIH01000213">
    <property type="protein sequence ID" value="CCH93292.1"/>
    <property type="molecule type" value="Genomic_DNA"/>
</dbReference>
<dbReference type="AlphaFoldDB" id="A0A822LDH0"/>
<sequence>MPGTGMIDAFERSQNPSNNSSSSMSANNTSKSSNDGQKPTTIERVGEAVAKAVTFAPAAAIAMVDGDKALQLWEKSGEVGKKVAKTAENVAKSPVGKIALGVTGAAAGITATAKLANDLKNEVKKN</sequence>
<accession>A0A822LDH0</accession>
<dbReference type="Proteomes" id="UP000005806">
    <property type="component" value="Unassembled WGS sequence"/>
</dbReference>
<evidence type="ECO:0000313" key="2">
    <source>
        <dbReference type="EMBL" id="CCH93292.1"/>
    </source>
</evidence>
<protein>
    <submittedName>
        <fullName evidence="2">Uncharacterized protein</fullName>
    </submittedName>
</protein>
<feature type="compositionally biased region" description="Low complexity" evidence="1">
    <location>
        <begin position="13"/>
        <end position="34"/>
    </location>
</feature>
<evidence type="ECO:0000256" key="1">
    <source>
        <dbReference type="SAM" id="MobiDB-lite"/>
    </source>
</evidence>
<gene>
    <name evidence="2" type="ORF">MICCA_2900029</name>
</gene>
<feature type="region of interest" description="Disordered" evidence="1">
    <location>
        <begin position="1"/>
        <end position="42"/>
    </location>
</feature>
<evidence type="ECO:0000313" key="3">
    <source>
        <dbReference type="Proteomes" id="UP000005806"/>
    </source>
</evidence>
<proteinExistence type="predicted"/>
<name>A0A822LDH0_MICAE</name>
<organism evidence="2 3">
    <name type="scientific">Microcystis aeruginosa PCC 9432</name>
    <dbReference type="NCBI Taxonomy" id="1160280"/>
    <lineage>
        <taxon>Bacteria</taxon>
        <taxon>Bacillati</taxon>
        <taxon>Cyanobacteriota</taxon>
        <taxon>Cyanophyceae</taxon>
        <taxon>Oscillatoriophycideae</taxon>
        <taxon>Chroococcales</taxon>
        <taxon>Microcystaceae</taxon>
        <taxon>Microcystis</taxon>
    </lineage>
</organism>
<dbReference type="RefSeq" id="WP_002754992.1">
    <property type="nucleotide sequence ID" value="NZ_HE972578.1"/>
</dbReference>
<comment type="caution">
    <text evidence="2">The sequence shown here is derived from an EMBL/GenBank/DDBJ whole genome shotgun (WGS) entry which is preliminary data.</text>
</comment>